<dbReference type="EMBL" id="VIGW01000001">
    <property type="protein sequence ID" value="TWS21524.1"/>
    <property type="molecule type" value="Genomic_DNA"/>
</dbReference>
<dbReference type="Pfam" id="PF12973">
    <property type="entry name" value="Cupin_7"/>
    <property type="match status" value="1"/>
</dbReference>
<dbReference type="RefSeq" id="WP_146559326.1">
    <property type="nucleotide sequence ID" value="NZ_VIGW01000001.1"/>
</dbReference>
<feature type="domain" description="ChrR-like cupin" evidence="1">
    <location>
        <begin position="26"/>
        <end position="108"/>
    </location>
</feature>
<dbReference type="InterPro" id="IPR011051">
    <property type="entry name" value="RmlC_Cupin_sf"/>
</dbReference>
<dbReference type="SUPFAM" id="SSF51182">
    <property type="entry name" value="RmlC-like cupins"/>
    <property type="match status" value="1"/>
</dbReference>
<dbReference type="AlphaFoldDB" id="A0A5C5RG11"/>
<evidence type="ECO:0000313" key="2">
    <source>
        <dbReference type="EMBL" id="TWS21524.1"/>
    </source>
</evidence>
<dbReference type="Proteomes" id="UP000317291">
    <property type="component" value="Unassembled WGS sequence"/>
</dbReference>
<proteinExistence type="predicted"/>
<organism evidence="2 3">
    <name type="scientific">Tsukamurella asaccharolytica</name>
    <dbReference type="NCBI Taxonomy" id="2592067"/>
    <lineage>
        <taxon>Bacteria</taxon>
        <taxon>Bacillati</taxon>
        <taxon>Actinomycetota</taxon>
        <taxon>Actinomycetes</taxon>
        <taxon>Mycobacteriales</taxon>
        <taxon>Tsukamurellaceae</taxon>
        <taxon>Tsukamurella</taxon>
    </lineage>
</organism>
<comment type="caution">
    <text evidence="2">The sequence shown here is derived from an EMBL/GenBank/DDBJ whole genome shotgun (WGS) entry which is preliminary data.</text>
</comment>
<reference evidence="2 3" key="1">
    <citation type="submission" date="2019-06" db="EMBL/GenBank/DDBJ databases">
        <title>Tsukamurella conjunctivitidis sp. nov., Tsukamurella assacharolytica sp. nov. and Tsukamurella sputae sp. nov. isolated from patients with conjunctivitis, bacteraemia (lymphoma) and respiratory infection (sputum) in Hong Kong.</title>
        <authorList>
            <person name="Teng J.L.L."/>
            <person name="Lee H.H."/>
            <person name="Fong J.Y.H."/>
            <person name="Fok K.M.N."/>
            <person name="Lau S.K.P."/>
            <person name="Woo P.C.Y."/>
        </authorList>
    </citation>
    <scope>NUCLEOTIDE SEQUENCE [LARGE SCALE GENOMIC DNA]</scope>
    <source>
        <strain evidence="2 3">HKU71</strain>
    </source>
</reference>
<name>A0A5C5RG11_9ACTN</name>
<accession>A0A5C5RG11</accession>
<dbReference type="OrthoDB" id="9793147at2"/>
<gene>
    <name evidence="2" type="ORF">FK529_02750</name>
</gene>
<keyword evidence="3" id="KW-1185">Reference proteome</keyword>
<dbReference type="Gene3D" id="2.60.120.10">
    <property type="entry name" value="Jelly Rolls"/>
    <property type="match status" value="1"/>
</dbReference>
<dbReference type="InterPro" id="IPR025979">
    <property type="entry name" value="ChrR-like_cupin_dom"/>
</dbReference>
<sequence length="115" mass="13101">MAKPEHEFHPITDIEYTVCPGGNPLIKERILAKDEETGVATRILRYEPGADSSPMGQLTHDFWEEVYIIEGSFVDLTLNQTFRAGDFAIRPPGMPHGPWRSDEGVLTFESRYYSR</sequence>
<evidence type="ECO:0000259" key="1">
    <source>
        <dbReference type="Pfam" id="PF12973"/>
    </source>
</evidence>
<dbReference type="InterPro" id="IPR014710">
    <property type="entry name" value="RmlC-like_jellyroll"/>
</dbReference>
<protein>
    <submittedName>
        <fullName evidence="2">Cupin</fullName>
    </submittedName>
</protein>
<evidence type="ECO:0000313" key="3">
    <source>
        <dbReference type="Proteomes" id="UP000317291"/>
    </source>
</evidence>